<dbReference type="SUPFAM" id="SSF47616">
    <property type="entry name" value="GST C-terminal domain-like"/>
    <property type="match status" value="1"/>
</dbReference>
<dbReference type="SUPFAM" id="SSF52833">
    <property type="entry name" value="Thioredoxin-like"/>
    <property type="match status" value="1"/>
</dbReference>
<dbReference type="GO" id="GO:0006729">
    <property type="term" value="P:tetrahydrobiopterin biosynthetic process"/>
    <property type="evidence" value="ECO:0007669"/>
    <property type="project" value="InterPro"/>
</dbReference>
<comment type="similarity">
    <text evidence="2">Belongs to the pterin-4-alpha-carbinolamine dehydratase family.</text>
</comment>
<evidence type="ECO:0000259" key="6">
    <source>
        <dbReference type="PROSITE" id="PS50405"/>
    </source>
</evidence>
<sequence length="339" mass="38666">MKLYSIPFCPYCFRVKITLKIKEISPSMVEIKEIDLKNPPEALKKINPNLTVPTLQLNNDSGFGESVTIMEYLDTLGTNKVMLFGETPEHKAKLKFTMQYINEHITQQLNYAIMSKGSAIAYSNINTALPKAFELLNHLLQQQNGAPFFGGTTVNAQDVCLAPFVVYYNMVQKHTNLLPVPNEFQKVTQYFKNLEEHAVVKETMHQTQEMQDVILNFSTPPEYMLKIKNSSRTLIDNIQQETAKLNQTIQKLGSKILWEVQLNSKGPLLFTKILLQNPSESLKVLHKINDLQETTNHHCHFILENFTCIQVEVCTHEPQWGVSAMDFAFAEALAIIFLT</sequence>
<dbReference type="SUPFAM" id="SSF55248">
    <property type="entry name" value="PCD-like"/>
    <property type="match status" value="1"/>
</dbReference>
<dbReference type="InterPro" id="IPR040079">
    <property type="entry name" value="Glutathione_S-Trfase"/>
</dbReference>
<dbReference type="Gene3D" id="1.20.1050.10">
    <property type="match status" value="1"/>
</dbReference>
<feature type="domain" description="GST N-terminal" evidence="5">
    <location>
        <begin position="1"/>
        <end position="81"/>
    </location>
</feature>
<protein>
    <recommendedName>
        <fullName evidence="3">4a-hydroxytetrahydrobiopterin dehydratase</fullName>
        <ecNumber evidence="3">4.2.1.96</ecNumber>
    </recommendedName>
</protein>
<keyword evidence="4" id="KW-0456">Lyase</keyword>
<dbReference type="SMR" id="A0A369KKJ3"/>
<dbReference type="InterPro" id="IPR001533">
    <property type="entry name" value="Pterin_deHydtase"/>
</dbReference>
<dbReference type="PANTHER" id="PTHR43968:SF6">
    <property type="entry name" value="GLUTATHIONE S-TRANSFERASE OMEGA"/>
    <property type="match status" value="1"/>
</dbReference>
<dbReference type="EMBL" id="QOVW01000101">
    <property type="protein sequence ID" value="RDB35141.1"/>
    <property type="molecule type" value="Genomic_DNA"/>
</dbReference>
<dbReference type="InterPro" id="IPR036282">
    <property type="entry name" value="Glutathione-S-Trfase_C_sf"/>
</dbReference>
<organism evidence="7 8">
    <name type="scientific">Spirobacillus cienkowskii</name>
    <dbReference type="NCBI Taxonomy" id="495820"/>
    <lineage>
        <taxon>Bacteria</taxon>
        <taxon>Pseudomonadati</taxon>
        <taxon>Bdellovibrionota</taxon>
        <taxon>Oligoflexia</taxon>
        <taxon>Silvanigrellales</taxon>
        <taxon>Spirobacillus</taxon>
    </lineage>
</organism>
<proteinExistence type="inferred from homology"/>
<dbReference type="GO" id="GO:0005737">
    <property type="term" value="C:cytoplasm"/>
    <property type="evidence" value="ECO:0007669"/>
    <property type="project" value="TreeGrafter"/>
</dbReference>
<dbReference type="InterPro" id="IPR050983">
    <property type="entry name" value="GST_Omega/HSP26"/>
</dbReference>
<dbReference type="PROSITE" id="PS51354">
    <property type="entry name" value="GLUTAREDOXIN_2"/>
    <property type="match status" value="1"/>
</dbReference>
<evidence type="ECO:0000256" key="3">
    <source>
        <dbReference type="ARBA" id="ARBA00013252"/>
    </source>
</evidence>
<dbReference type="GO" id="GO:0016740">
    <property type="term" value="F:transferase activity"/>
    <property type="evidence" value="ECO:0007669"/>
    <property type="project" value="UniProtKB-KW"/>
</dbReference>
<gene>
    <name evidence="7" type="ORF">DCC88_11655</name>
</gene>
<dbReference type="GO" id="GO:0008124">
    <property type="term" value="F:4-alpha-hydroxytetrahydrobiopterin dehydratase activity"/>
    <property type="evidence" value="ECO:0007669"/>
    <property type="project" value="UniProtKB-EC"/>
</dbReference>
<feature type="domain" description="GST C-terminal" evidence="6">
    <location>
        <begin position="87"/>
        <end position="213"/>
    </location>
</feature>
<keyword evidence="8" id="KW-1185">Reference proteome</keyword>
<name>A0A369KKJ3_9BACT</name>
<evidence type="ECO:0000256" key="2">
    <source>
        <dbReference type="ARBA" id="ARBA00006472"/>
    </source>
</evidence>
<dbReference type="AlphaFoldDB" id="A0A369KKJ3"/>
<reference evidence="7" key="1">
    <citation type="submission" date="2018-04" db="EMBL/GenBank/DDBJ databases">
        <title>Draft genome sequence of the Candidatus Spirobacillus cienkowskii, a pathogen of freshwater Daphnia species, reconstructed from hemolymph metagenomic reads.</title>
        <authorList>
            <person name="Bresciani L."/>
            <person name="Lemos L.N."/>
            <person name="Wale N."/>
            <person name="Lin J.Y."/>
            <person name="Fernandes G.R."/>
            <person name="Duffy M.A."/>
            <person name="Rodrigues J.M."/>
        </authorList>
    </citation>
    <scope>NUCLEOTIDE SEQUENCE [LARGE SCALE GENOMIC DNA]</scope>
    <source>
        <strain evidence="7">Binning01</strain>
    </source>
</reference>
<dbReference type="SFLD" id="SFLDG00358">
    <property type="entry name" value="Main_(cytGST)"/>
    <property type="match status" value="1"/>
</dbReference>
<dbReference type="PROSITE" id="PS00195">
    <property type="entry name" value="GLUTAREDOXIN_1"/>
    <property type="match status" value="1"/>
</dbReference>
<dbReference type="PROSITE" id="PS50404">
    <property type="entry name" value="GST_NTER"/>
    <property type="match status" value="1"/>
</dbReference>
<dbReference type="InterPro" id="IPR010987">
    <property type="entry name" value="Glutathione-S-Trfase_C-like"/>
</dbReference>
<dbReference type="PANTHER" id="PTHR43968">
    <property type="match status" value="1"/>
</dbReference>
<dbReference type="Proteomes" id="UP000253934">
    <property type="component" value="Unassembled WGS sequence"/>
</dbReference>
<dbReference type="InterPro" id="IPR011767">
    <property type="entry name" value="GLR_AS"/>
</dbReference>
<dbReference type="PROSITE" id="PS50405">
    <property type="entry name" value="GST_CTER"/>
    <property type="match status" value="1"/>
</dbReference>
<evidence type="ECO:0000313" key="8">
    <source>
        <dbReference type="Proteomes" id="UP000253934"/>
    </source>
</evidence>
<evidence type="ECO:0000259" key="5">
    <source>
        <dbReference type="PROSITE" id="PS50404"/>
    </source>
</evidence>
<accession>A0A369KKJ3</accession>
<dbReference type="Pfam" id="PF01329">
    <property type="entry name" value="Pterin_4a"/>
    <property type="match status" value="1"/>
</dbReference>
<dbReference type="Pfam" id="PF13417">
    <property type="entry name" value="GST_N_3"/>
    <property type="match status" value="1"/>
</dbReference>
<dbReference type="Gene3D" id="3.30.1360.20">
    <property type="entry name" value="Transcriptional coactivator/pterin dehydratase"/>
    <property type="match status" value="1"/>
</dbReference>
<evidence type="ECO:0000256" key="1">
    <source>
        <dbReference type="ARBA" id="ARBA00001554"/>
    </source>
</evidence>
<dbReference type="InterPro" id="IPR036249">
    <property type="entry name" value="Thioredoxin-like_sf"/>
</dbReference>
<dbReference type="Gene3D" id="3.40.30.10">
    <property type="entry name" value="Glutaredoxin"/>
    <property type="match status" value="1"/>
</dbReference>
<dbReference type="InterPro" id="IPR036428">
    <property type="entry name" value="PCD_sf"/>
</dbReference>
<comment type="caution">
    <text evidence="7">The sequence shown here is derived from an EMBL/GenBank/DDBJ whole genome shotgun (WGS) entry which is preliminary data.</text>
</comment>
<evidence type="ECO:0000313" key="7">
    <source>
        <dbReference type="EMBL" id="RDB35141.1"/>
    </source>
</evidence>
<dbReference type="EC" id="4.2.1.96" evidence="3"/>
<dbReference type="InterPro" id="IPR004045">
    <property type="entry name" value="Glutathione_S-Trfase_N"/>
</dbReference>
<evidence type="ECO:0000256" key="4">
    <source>
        <dbReference type="ARBA" id="ARBA00023239"/>
    </source>
</evidence>
<comment type="catalytic activity">
    <reaction evidence="1">
        <text>(4aS,6R)-4a-hydroxy-L-erythro-5,6,7,8-tetrahydrobiopterin = (6R)-L-erythro-6,7-dihydrobiopterin + H2O</text>
        <dbReference type="Rhea" id="RHEA:11920"/>
        <dbReference type="ChEBI" id="CHEBI:15377"/>
        <dbReference type="ChEBI" id="CHEBI:15642"/>
        <dbReference type="ChEBI" id="CHEBI:43120"/>
        <dbReference type="EC" id="4.2.1.96"/>
    </reaction>
</comment>
<dbReference type="SFLD" id="SFLDS00019">
    <property type="entry name" value="Glutathione_Transferase_(cytos"/>
    <property type="match status" value="1"/>
</dbReference>